<proteinExistence type="predicted"/>
<name>A0A9W7TE31_TRIRA</name>
<protein>
    <submittedName>
        <fullName evidence="1">Uncharacterized protein</fullName>
    </submittedName>
</protein>
<evidence type="ECO:0000313" key="2">
    <source>
        <dbReference type="Proteomes" id="UP001059041"/>
    </source>
</evidence>
<dbReference type="AlphaFoldDB" id="A0A9W7TE31"/>
<accession>A0A9W7TE31</accession>
<dbReference type="Proteomes" id="UP001059041">
    <property type="component" value="Linkage Group LG18"/>
</dbReference>
<gene>
    <name evidence="1" type="ORF">IRJ41_009317</name>
</gene>
<evidence type="ECO:0000313" key="1">
    <source>
        <dbReference type="EMBL" id="KAI7796915.1"/>
    </source>
</evidence>
<comment type="caution">
    <text evidence="1">The sequence shown here is derived from an EMBL/GenBank/DDBJ whole genome shotgun (WGS) entry which is preliminary data.</text>
</comment>
<reference evidence="1" key="1">
    <citation type="submission" date="2021-02" db="EMBL/GenBank/DDBJ databases">
        <title>Comparative genomics reveals that relaxation of natural selection precedes convergent phenotypic evolution of cavefish.</title>
        <authorList>
            <person name="Peng Z."/>
        </authorList>
    </citation>
    <scope>NUCLEOTIDE SEQUENCE</scope>
    <source>
        <tissue evidence="1">Muscle</tissue>
    </source>
</reference>
<keyword evidence="2" id="KW-1185">Reference proteome</keyword>
<organism evidence="1 2">
    <name type="scientific">Triplophysa rosa</name>
    <name type="common">Cave loach</name>
    <dbReference type="NCBI Taxonomy" id="992332"/>
    <lineage>
        <taxon>Eukaryota</taxon>
        <taxon>Metazoa</taxon>
        <taxon>Chordata</taxon>
        <taxon>Craniata</taxon>
        <taxon>Vertebrata</taxon>
        <taxon>Euteleostomi</taxon>
        <taxon>Actinopterygii</taxon>
        <taxon>Neopterygii</taxon>
        <taxon>Teleostei</taxon>
        <taxon>Ostariophysi</taxon>
        <taxon>Cypriniformes</taxon>
        <taxon>Nemacheilidae</taxon>
        <taxon>Triplophysa</taxon>
    </lineage>
</organism>
<dbReference type="EMBL" id="JAFHDT010000018">
    <property type="protein sequence ID" value="KAI7796915.1"/>
    <property type="molecule type" value="Genomic_DNA"/>
</dbReference>
<sequence>MHVQFTLRLAVPSQASGCQAGTCRGAVCASKGRLWLSVVMNESYLNSIDRTLRLCILGVIYETCSGIPVSLEHLLLLDGEQKGSCCTL</sequence>
<feature type="non-terminal residue" evidence="1">
    <location>
        <position position="1"/>
    </location>
</feature>